<dbReference type="GO" id="GO:0016491">
    <property type="term" value="F:oxidoreductase activity"/>
    <property type="evidence" value="ECO:0007669"/>
    <property type="project" value="UniProtKB-KW"/>
</dbReference>
<evidence type="ECO:0000313" key="5">
    <source>
        <dbReference type="Proteomes" id="UP001438707"/>
    </source>
</evidence>
<dbReference type="EMBL" id="JALJOS010000034">
    <property type="protein sequence ID" value="KAK9822064.1"/>
    <property type="molecule type" value="Genomic_DNA"/>
</dbReference>
<keyword evidence="5" id="KW-1185">Reference proteome</keyword>
<dbReference type="Gene3D" id="2.40.30.10">
    <property type="entry name" value="Translation factors"/>
    <property type="match status" value="1"/>
</dbReference>
<dbReference type="PROSITE" id="PS51384">
    <property type="entry name" value="FAD_FR"/>
    <property type="match status" value="1"/>
</dbReference>
<evidence type="ECO:0000259" key="3">
    <source>
        <dbReference type="PROSITE" id="PS51384"/>
    </source>
</evidence>
<sequence length="258" mass="27999">MLKRILATTSGGQVRSAFWQAIQALPCTTNAKGSFDSALAFIKEIESETPTVRRLTLDCKEASATPIFKPGQWIDFHIPGMNEIGGFSITSSPQQLADHNTLDLAIKEAGYPPARWVHEQAQGLASAGNEQEADTAAGPGLKATLLYSAASPNEFAFLSKLSQLVASTPSSLSMRLFVTGSSQEAQSSLLAQHCKFLQRRRIAVQDLEAAWTGLRMGCTQEQRPLAFVCGPPGMTEAVNRCLLGLGLDAKDIRFEKWW</sequence>
<comment type="caution">
    <text evidence="4">The sequence shown here is derived from an EMBL/GenBank/DDBJ whole genome shotgun (WGS) entry which is preliminary data.</text>
</comment>
<dbReference type="CDD" id="cd00322">
    <property type="entry name" value="FNR_like"/>
    <property type="match status" value="1"/>
</dbReference>
<dbReference type="PANTHER" id="PTHR46505">
    <property type="entry name" value="OXIDOREDUCTASE NAD-BINDING DOMAIN-CONTAINING PROTEIN 1"/>
    <property type="match status" value="1"/>
</dbReference>
<keyword evidence="2" id="KW-0520">NAD</keyword>
<dbReference type="SUPFAM" id="SSF63380">
    <property type="entry name" value="Riboflavin synthase domain-like"/>
    <property type="match status" value="1"/>
</dbReference>
<dbReference type="GO" id="GO:0005739">
    <property type="term" value="C:mitochondrion"/>
    <property type="evidence" value="ECO:0007669"/>
    <property type="project" value="TreeGrafter"/>
</dbReference>
<dbReference type="Proteomes" id="UP001438707">
    <property type="component" value="Unassembled WGS sequence"/>
</dbReference>
<evidence type="ECO:0000256" key="2">
    <source>
        <dbReference type="ARBA" id="ARBA00023027"/>
    </source>
</evidence>
<protein>
    <recommendedName>
        <fullName evidence="3">FAD-binding FR-type domain-containing protein</fullName>
    </recommendedName>
</protein>
<dbReference type="InterPro" id="IPR039261">
    <property type="entry name" value="FNR_nucleotide-bd"/>
</dbReference>
<reference evidence="4 5" key="1">
    <citation type="journal article" date="2024" name="Nat. Commun.">
        <title>Phylogenomics reveals the evolutionary origins of lichenization in chlorophyte algae.</title>
        <authorList>
            <person name="Puginier C."/>
            <person name="Libourel C."/>
            <person name="Otte J."/>
            <person name="Skaloud P."/>
            <person name="Haon M."/>
            <person name="Grisel S."/>
            <person name="Petersen M."/>
            <person name="Berrin J.G."/>
            <person name="Delaux P.M."/>
            <person name="Dal Grande F."/>
            <person name="Keller J."/>
        </authorList>
    </citation>
    <scope>NUCLEOTIDE SEQUENCE [LARGE SCALE GENOMIC DNA]</scope>
    <source>
        <strain evidence="4 5">SAG 2145</strain>
    </source>
</reference>
<gene>
    <name evidence="4" type="ORF">WJX74_004621</name>
</gene>
<feature type="domain" description="FAD-binding FR-type" evidence="3">
    <location>
        <begin position="35"/>
        <end position="146"/>
    </location>
</feature>
<dbReference type="Gene3D" id="3.40.50.80">
    <property type="entry name" value="Nucleotide-binding domain of ferredoxin-NADP reductase (FNR) module"/>
    <property type="match status" value="1"/>
</dbReference>
<dbReference type="InterPro" id="IPR017927">
    <property type="entry name" value="FAD-bd_FR_type"/>
</dbReference>
<dbReference type="InterPro" id="IPR052128">
    <property type="entry name" value="Oxidoreductase_NAD-binding"/>
</dbReference>
<accession>A0AAW1QKV3</accession>
<evidence type="ECO:0000256" key="1">
    <source>
        <dbReference type="ARBA" id="ARBA00023002"/>
    </source>
</evidence>
<evidence type="ECO:0000313" key="4">
    <source>
        <dbReference type="EMBL" id="KAK9822064.1"/>
    </source>
</evidence>
<dbReference type="PANTHER" id="PTHR46505:SF1">
    <property type="entry name" value="OXIDOREDUCTASE NAD-BINDING DOMAIN-CONTAINING PROTEIN 1"/>
    <property type="match status" value="1"/>
</dbReference>
<keyword evidence="1" id="KW-0560">Oxidoreductase</keyword>
<dbReference type="AlphaFoldDB" id="A0AAW1QKV3"/>
<name>A0AAW1QKV3_9CHLO</name>
<dbReference type="SUPFAM" id="SSF52343">
    <property type="entry name" value="Ferredoxin reductase-like, C-terminal NADP-linked domain"/>
    <property type="match status" value="1"/>
</dbReference>
<proteinExistence type="predicted"/>
<dbReference type="InterPro" id="IPR017938">
    <property type="entry name" value="Riboflavin_synthase-like_b-brl"/>
</dbReference>
<organism evidence="4 5">
    <name type="scientific">Apatococcus lobatus</name>
    <dbReference type="NCBI Taxonomy" id="904363"/>
    <lineage>
        <taxon>Eukaryota</taxon>
        <taxon>Viridiplantae</taxon>
        <taxon>Chlorophyta</taxon>
        <taxon>core chlorophytes</taxon>
        <taxon>Trebouxiophyceae</taxon>
        <taxon>Chlorellales</taxon>
        <taxon>Chlorellaceae</taxon>
        <taxon>Apatococcus</taxon>
    </lineage>
</organism>